<feature type="transmembrane region" description="Helical" evidence="1">
    <location>
        <begin position="187"/>
        <end position="205"/>
    </location>
</feature>
<feature type="transmembrane region" description="Helical" evidence="1">
    <location>
        <begin position="211"/>
        <end position="233"/>
    </location>
</feature>
<proteinExistence type="predicted"/>
<dbReference type="PANTHER" id="PTHR37314:SF4">
    <property type="entry name" value="UPF0700 TRANSMEMBRANE PROTEIN YOAK"/>
    <property type="match status" value="1"/>
</dbReference>
<sequence length="243" mass="24218">MPEPRSGAGLARLIADPAHGPLPALMLVLTVLTGVVDAVSILSLGRVFVANMTGNVVFVGFAVAGASGFALSASLSALAGFLCGAALGGAAVERLRTHRGRLLAVVTAAELGLVVVALLVVALAGASLGTGEKVAIAALLALAMGAQNAAVRDLKVFDLTTTVLTMTLTGIAADWRQHDRFAIARRLLAVLAMFAGAAVGALLVLEVSNEAALALAALLLAVVTGVAVAGSRVSATWHAASSK</sequence>
<dbReference type="PANTHER" id="PTHR37314">
    <property type="entry name" value="SLR0142 PROTEIN"/>
    <property type="match status" value="1"/>
</dbReference>
<evidence type="ECO:0000313" key="3">
    <source>
        <dbReference type="Proteomes" id="UP000278962"/>
    </source>
</evidence>
<protein>
    <submittedName>
        <fullName evidence="2">Uncharacterized membrane protein YoaK (UPF0700 family)</fullName>
    </submittedName>
</protein>
<dbReference type="EMBL" id="RBIL01000001">
    <property type="protein sequence ID" value="RKQ93050.1"/>
    <property type="molecule type" value="Genomic_DNA"/>
</dbReference>
<feature type="transmembrane region" description="Helical" evidence="1">
    <location>
        <begin position="134"/>
        <end position="150"/>
    </location>
</feature>
<keyword evidence="1" id="KW-1133">Transmembrane helix</keyword>
<evidence type="ECO:0000256" key="1">
    <source>
        <dbReference type="SAM" id="Phobius"/>
    </source>
</evidence>
<evidence type="ECO:0000313" key="2">
    <source>
        <dbReference type="EMBL" id="RKQ93050.1"/>
    </source>
</evidence>
<keyword evidence="3" id="KW-1185">Reference proteome</keyword>
<dbReference type="RefSeq" id="WP_211339963.1">
    <property type="nucleotide sequence ID" value="NZ_RBIL01000001.1"/>
</dbReference>
<gene>
    <name evidence="2" type="ORF">C8N24_2909</name>
</gene>
<dbReference type="AlphaFoldDB" id="A0A660LGJ3"/>
<keyword evidence="1" id="KW-0812">Transmembrane</keyword>
<name>A0A660LGJ3_9ACTN</name>
<keyword evidence="1" id="KW-0472">Membrane</keyword>
<organism evidence="2 3">
    <name type="scientific">Solirubrobacter pauli</name>
    <dbReference type="NCBI Taxonomy" id="166793"/>
    <lineage>
        <taxon>Bacteria</taxon>
        <taxon>Bacillati</taxon>
        <taxon>Actinomycetota</taxon>
        <taxon>Thermoleophilia</taxon>
        <taxon>Solirubrobacterales</taxon>
        <taxon>Solirubrobacteraceae</taxon>
        <taxon>Solirubrobacter</taxon>
    </lineage>
</organism>
<feature type="transmembrane region" description="Helical" evidence="1">
    <location>
        <begin position="20"/>
        <end position="44"/>
    </location>
</feature>
<feature type="transmembrane region" description="Helical" evidence="1">
    <location>
        <begin position="102"/>
        <end position="122"/>
    </location>
</feature>
<accession>A0A660LGJ3</accession>
<dbReference type="Pfam" id="PF06912">
    <property type="entry name" value="DUF1275"/>
    <property type="match status" value="1"/>
</dbReference>
<dbReference type="InterPro" id="IPR010699">
    <property type="entry name" value="DUF1275"/>
</dbReference>
<feature type="transmembrane region" description="Helical" evidence="1">
    <location>
        <begin position="56"/>
        <end position="82"/>
    </location>
</feature>
<reference evidence="2 3" key="1">
    <citation type="submission" date="2018-10" db="EMBL/GenBank/DDBJ databases">
        <title>Genomic Encyclopedia of Archaeal and Bacterial Type Strains, Phase II (KMG-II): from individual species to whole genera.</title>
        <authorList>
            <person name="Goeker M."/>
        </authorList>
    </citation>
    <scope>NUCLEOTIDE SEQUENCE [LARGE SCALE GENOMIC DNA]</scope>
    <source>
        <strain evidence="2 3">DSM 14954</strain>
    </source>
</reference>
<comment type="caution">
    <text evidence="2">The sequence shown here is derived from an EMBL/GenBank/DDBJ whole genome shotgun (WGS) entry which is preliminary data.</text>
</comment>
<dbReference type="Proteomes" id="UP000278962">
    <property type="component" value="Unassembled WGS sequence"/>
</dbReference>